<name>A0ABY7QMU7_9FLAO</name>
<evidence type="ECO:0000313" key="2">
    <source>
        <dbReference type="Proteomes" id="UP001210978"/>
    </source>
</evidence>
<sequence length="76" mass="9071">MRTPIQELLFKAMHFVNRREDFLNFLGNNQKLLQTDEKEFIKKVYKDALKDSDLADSEKENKAEIYYVNFPKNVSI</sequence>
<dbReference type="EMBL" id="CP115859">
    <property type="protein sequence ID" value="WBV60952.1"/>
    <property type="molecule type" value="Genomic_DNA"/>
</dbReference>
<accession>A0ABY7QMU7</accession>
<proteinExistence type="predicted"/>
<dbReference type="Proteomes" id="UP001210978">
    <property type="component" value="Chromosome"/>
</dbReference>
<protein>
    <submittedName>
        <fullName evidence="1">Uncharacterized protein</fullName>
    </submittedName>
</protein>
<keyword evidence="2" id="KW-1185">Reference proteome</keyword>
<gene>
    <name evidence="1" type="ORF">PFY12_02245</name>
</gene>
<organism evidence="1 2">
    <name type="scientific">Chryseobacterium camelliae</name>
    <dbReference type="NCBI Taxonomy" id="1265445"/>
    <lineage>
        <taxon>Bacteria</taxon>
        <taxon>Pseudomonadati</taxon>
        <taxon>Bacteroidota</taxon>
        <taxon>Flavobacteriia</taxon>
        <taxon>Flavobacteriales</taxon>
        <taxon>Weeksellaceae</taxon>
        <taxon>Chryseobacterium group</taxon>
        <taxon>Chryseobacterium</taxon>
    </lineage>
</organism>
<evidence type="ECO:0000313" key="1">
    <source>
        <dbReference type="EMBL" id="WBV60952.1"/>
    </source>
</evidence>
<reference evidence="1 2" key="1">
    <citation type="submission" date="2023-01" db="EMBL/GenBank/DDBJ databases">
        <title>Complete genome of Chryseobacterium camelliae VAN22-5A.</title>
        <authorList>
            <person name="Zong G."/>
            <person name="Cao G."/>
        </authorList>
    </citation>
    <scope>NUCLEOTIDE SEQUENCE [LARGE SCALE GENOMIC DNA]</scope>
    <source>
        <strain evidence="1 2">VAN22-5A</strain>
    </source>
</reference>
<dbReference type="RefSeq" id="WP_271149259.1">
    <property type="nucleotide sequence ID" value="NZ_CP115859.1"/>
</dbReference>